<protein>
    <submittedName>
        <fullName evidence="1">Uncharacterized protein</fullName>
    </submittedName>
</protein>
<dbReference type="EMBL" id="JANHOG010001120">
    <property type="protein sequence ID" value="KAJ3543599.1"/>
    <property type="molecule type" value="Genomic_DNA"/>
</dbReference>
<proteinExistence type="predicted"/>
<gene>
    <name evidence="1" type="ORF">NM688_g5836</name>
</gene>
<reference evidence="1" key="1">
    <citation type="submission" date="2022-07" db="EMBL/GenBank/DDBJ databases">
        <title>Genome Sequence of Phlebia brevispora.</title>
        <authorList>
            <person name="Buettner E."/>
        </authorList>
    </citation>
    <scope>NUCLEOTIDE SEQUENCE</scope>
    <source>
        <strain evidence="1">MPL23</strain>
    </source>
</reference>
<comment type="caution">
    <text evidence="1">The sequence shown here is derived from an EMBL/GenBank/DDBJ whole genome shotgun (WGS) entry which is preliminary data.</text>
</comment>
<evidence type="ECO:0000313" key="1">
    <source>
        <dbReference type="EMBL" id="KAJ3543599.1"/>
    </source>
</evidence>
<organism evidence="1 2">
    <name type="scientific">Phlebia brevispora</name>
    <dbReference type="NCBI Taxonomy" id="194682"/>
    <lineage>
        <taxon>Eukaryota</taxon>
        <taxon>Fungi</taxon>
        <taxon>Dikarya</taxon>
        <taxon>Basidiomycota</taxon>
        <taxon>Agaricomycotina</taxon>
        <taxon>Agaricomycetes</taxon>
        <taxon>Polyporales</taxon>
        <taxon>Meruliaceae</taxon>
        <taxon>Phlebia</taxon>
    </lineage>
</organism>
<evidence type="ECO:0000313" key="2">
    <source>
        <dbReference type="Proteomes" id="UP001148662"/>
    </source>
</evidence>
<sequence>MYSGDNAPLQSGLVEQAGTLDFHSLNPAAIPKPNGSHMEGTNSRQVLKTARTEETEQTLEWHEVIELQAFSERKAWIEEKIKFLEKMPPVEVFTGLDAIRSSAEEVPGLPSRAELEQWLVEHDKIEKETEIFDSGELAKLKKFTKAATQRNLSPADTDLIELTLTTICGLDKLLHLLRDRSDNLELLGIRLIWEERRIAAWRELRSILADLGVFLHSRGRWSPSVYDSSLSEEEDPLPAPEQSPPIVPSRTLRRKGSMVSLASSTSDSVIPSLVMSRSERFKLAERLSREAAQFSSRVSSLKHNKINAAGKALDRLIDTSRRAVPDELLDEQDRLEDQGLNGMEDIGKADEIYVETMKDKNSAQTLMEEIETAKLFHPTSRQDTAFLARITTLMKRLEMRGDPSAPNSSFPQPSHPLFEDQEEYNTTIVETLSNELRTTAEFTRKAEVAAKEYHANHEAVKRVEALCKAATDISEKYSSILERLEKGTENPVGDGHPPDLSTEECLQPISHSVFLSLFPALSDELVQCDQEATALVRNERTALLDIGRPGVDPQFASDSVATIDRLDQQRVACARARDMAVVRVSTLKQVRETWSSMARALEQLDDVRSDIVDAIKRDMWKSQAQQNAATLTPESPTSVLPPSEIAPPQFSQRLDAIRISLQHEILDPLAVVSSSLGPRLKIYLSSCASGLSAALEDAQRMASFSQSVRAQAEAMFAVREEAHALQMRLEDLKICFDGAVQQALAGEDESRLSVEQADLQKDLDALQETIHTFLDELPRRVPFVTRTGPSVSTSQTGLGARRRFSVSGFSLDVIQQATFTTYPVNPPDLDQAVRTDVNSYSMLLSGTFESVRQRGDLLQVAFIARDVDRNLLMPVDLLERAAQTVTSVQQSLDEQSQTPLPLEQLSSLADVVDRLYPEHGPAIASSLVTVNGFLDQLNERLNKHDATIAATMLGPRRRRVEDTVQQFNSWKENVEVLSERIADLRHLEQVRIAEAAERELEEQRLDEERRLRAEQERFQQEQEQEQERQRQAEAQSRKEAQARAKATEQLLFPLTEDMEDDVFSQEMSSASEQMLSQELSDLQAQVPALRKRLRHLGIDEMIRPDKQGTAPLPKLHHTAKLEKELSDIIQEVEVLPGFVKESLILDAEIRSLRSGVASASKDLTRIKQLAHLASDIQACDNALSDLLEHIDSFPAPPVGPLGSSYASDTSMPPEEQLTARLSFTRGLIDEIVLQCVGLADDSRAVSERDRILQTWEELQAMGLDRINGQKSRPASVLSSGRSSRASAISTATASSSGASTKAPVFPRRAGSRTGGQFLAPPPPTRRVASANSVNGHSRPTSRASISSKREVPA</sequence>
<accession>A0ACC1SNU4</accession>
<dbReference type="Proteomes" id="UP001148662">
    <property type="component" value="Unassembled WGS sequence"/>
</dbReference>
<name>A0ACC1SNU4_9APHY</name>
<keyword evidence="2" id="KW-1185">Reference proteome</keyword>